<dbReference type="Proteomes" id="UP000191691">
    <property type="component" value="Unassembled WGS sequence"/>
</dbReference>
<name>A0A1V6V3R2_PENNA</name>
<protein>
    <submittedName>
        <fullName evidence="2">Uncharacterized protein</fullName>
    </submittedName>
</protein>
<sequence length="50" mass="5871">DNLWFRPQLPSESQSSHSRFERSRRLFQTYKSCLPSMFVEPLSPGAQGFH</sequence>
<dbReference type="EMBL" id="MOOB01000655">
    <property type="protein sequence ID" value="OQE45310.1"/>
    <property type="molecule type" value="Genomic_DNA"/>
</dbReference>
<gene>
    <name evidence="2" type="ORF">PENNAL_c0655G03174</name>
</gene>
<proteinExistence type="predicted"/>
<evidence type="ECO:0000313" key="3">
    <source>
        <dbReference type="Proteomes" id="UP000191691"/>
    </source>
</evidence>
<evidence type="ECO:0000256" key="1">
    <source>
        <dbReference type="SAM" id="MobiDB-lite"/>
    </source>
</evidence>
<evidence type="ECO:0000313" key="2">
    <source>
        <dbReference type="EMBL" id="OQE45310.1"/>
    </source>
</evidence>
<reference evidence="3" key="1">
    <citation type="journal article" date="2017" name="Nat. Microbiol.">
        <title>Global analysis of biosynthetic gene clusters reveals vast potential of secondary metabolite production in Penicillium species.</title>
        <authorList>
            <person name="Nielsen J.C."/>
            <person name="Grijseels S."/>
            <person name="Prigent S."/>
            <person name="Ji B."/>
            <person name="Dainat J."/>
            <person name="Nielsen K.F."/>
            <person name="Frisvad J.C."/>
            <person name="Workman M."/>
            <person name="Nielsen J."/>
        </authorList>
    </citation>
    <scope>NUCLEOTIDE SEQUENCE [LARGE SCALE GENOMIC DNA]</scope>
    <source>
        <strain evidence="3">IBT 13039</strain>
    </source>
</reference>
<feature type="region of interest" description="Disordered" evidence="1">
    <location>
        <begin position="1"/>
        <end position="21"/>
    </location>
</feature>
<comment type="caution">
    <text evidence="2">The sequence shown here is derived from an EMBL/GenBank/DDBJ whole genome shotgun (WGS) entry which is preliminary data.</text>
</comment>
<feature type="non-terminal residue" evidence="2">
    <location>
        <position position="1"/>
    </location>
</feature>
<keyword evidence="3" id="KW-1185">Reference proteome</keyword>
<accession>A0A1V6V3R2</accession>
<feature type="non-terminal residue" evidence="2">
    <location>
        <position position="50"/>
    </location>
</feature>
<dbReference type="AlphaFoldDB" id="A0A1V6V3R2"/>
<organism evidence="2 3">
    <name type="scientific">Penicillium nalgiovense</name>
    <dbReference type="NCBI Taxonomy" id="60175"/>
    <lineage>
        <taxon>Eukaryota</taxon>
        <taxon>Fungi</taxon>
        <taxon>Dikarya</taxon>
        <taxon>Ascomycota</taxon>
        <taxon>Pezizomycotina</taxon>
        <taxon>Eurotiomycetes</taxon>
        <taxon>Eurotiomycetidae</taxon>
        <taxon>Eurotiales</taxon>
        <taxon>Aspergillaceae</taxon>
        <taxon>Penicillium</taxon>
    </lineage>
</organism>